<dbReference type="VEuPathDB" id="FungiDB:SCHCODRAFT_02662118"/>
<dbReference type="InParanoid" id="D8PUT5"/>
<dbReference type="KEGG" id="scm:SCHCO_02662118"/>
<feature type="non-terminal residue" evidence="1">
    <location>
        <position position="150"/>
    </location>
</feature>
<name>D8PUT5_SCHCM</name>
<reference evidence="1 2" key="1">
    <citation type="journal article" date="2010" name="Nat. Biotechnol.">
        <title>Genome sequence of the model mushroom Schizophyllum commune.</title>
        <authorList>
            <person name="Ohm R.A."/>
            <person name="de Jong J.F."/>
            <person name="Lugones L.G."/>
            <person name="Aerts A."/>
            <person name="Kothe E."/>
            <person name="Stajich J.E."/>
            <person name="de Vries R.P."/>
            <person name="Record E."/>
            <person name="Levasseur A."/>
            <person name="Baker S.E."/>
            <person name="Bartholomew K.A."/>
            <person name="Coutinho P.M."/>
            <person name="Erdmann S."/>
            <person name="Fowler T.J."/>
            <person name="Gathman A.C."/>
            <person name="Lombard V."/>
            <person name="Henrissat B."/>
            <person name="Knabe N."/>
            <person name="Kuees U."/>
            <person name="Lilly W.W."/>
            <person name="Lindquist E."/>
            <person name="Lucas S."/>
            <person name="Magnuson J.K."/>
            <person name="Piumi F."/>
            <person name="Raudaskoski M."/>
            <person name="Salamov A."/>
            <person name="Schmutz J."/>
            <person name="Schwarze F.W.M.R."/>
            <person name="vanKuyk P.A."/>
            <person name="Horton J.S."/>
            <person name="Grigoriev I.V."/>
            <person name="Woesten H.A.B."/>
        </authorList>
    </citation>
    <scope>NUCLEOTIDE SEQUENCE [LARGE SCALE GENOMIC DNA]</scope>
    <source>
        <strain evidence="2">H4-8 / FGSC 9210</strain>
    </source>
</reference>
<evidence type="ECO:0000313" key="2">
    <source>
        <dbReference type="Proteomes" id="UP000007431"/>
    </source>
</evidence>
<keyword evidence="2" id="KW-1185">Reference proteome</keyword>
<dbReference type="EMBL" id="GL377303">
    <property type="protein sequence ID" value="EFI99917.1"/>
    <property type="molecule type" value="Genomic_DNA"/>
</dbReference>
<accession>D8PUT5</accession>
<proteinExistence type="predicted"/>
<dbReference type="HOGENOM" id="CLU_1741633_0_0_1"/>
<dbReference type="RefSeq" id="XP_003034820.1">
    <property type="nucleotide sequence ID" value="XM_003034774.1"/>
</dbReference>
<sequence>MEQQQGSDTHDAYPERACVVGADVEDNQDLEGRNGGIGAWYSDTALYSKLTTGRSESERDRFLTCLREVDEDRDQVRLSVHPSIIHRVQPARRPNPWSSIYPDAPAKLYILRSYILFSPPRCTTLRQHIAAPTLCEYDTAEREVDAIRAE</sequence>
<dbReference type="AlphaFoldDB" id="D8PUT5"/>
<gene>
    <name evidence="1" type="ORF">SCHCODRAFT_104967</name>
</gene>
<dbReference type="Proteomes" id="UP000007431">
    <property type="component" value="Unassembled WGS sequence"/>
</dbReference>
<dbReference type="GeneID" id="9587222"/>
<evidence type="ECO:0000313" key="1">
    <source>
        <dbReference type="EMBL" id="EFI99917.1"/>
    </source>
</evidence>
<organism evidence="2">
    <name type="scientific">Schizophyllum commune (strain H4-8 / FGSC 9210)</name>
    <name type="common">Split gill fungus</name>
    <dbReference type="NCBI Taxonomy" id="578458"/>
    <lineage>
        <taxon>Eukaryota</taxon>
        <taxon>Fungi</taxon>
        <taxon>Dikarya</taxon>
        <taxon>Basidiomycota</taxon>
        <taxon>Agaricomycotina</taxon>
        <taxon>Agaricomycetes</taxon>
        <taxon>Agaricomycetidae</taxon>
        <taxon>Agaricales</taxon>
        <taxon>Schizophyllaceae</taxon>
        <taxon>Schizophyllum</taxon>
    </lineage>
</organism>
<protein>
    <submittedName>
        <fullName evidence="1">Uncharacterized protein</fullName>
    </submittedName>
</protein>